<dbReference type="GO" id="GO:0004364">
    <property type="term" value="F:glutathione transferase activity"/>
    <property type="evidence" value="ECO:0007669"/>
    <property type="project" value="UniProtKB-EC"/>
</dbReference>
<dbReference type="CDD" id="cd03057">
    <property type="entry name" value="GST_N_Beta"/>
    <property type="match status" value="1"/>
</dbReference>
<dbReference type="Pfam" id="PF00043">
    <property type="entry name" value="GST_C"/>
    <property type="match status" value="1"/>
</dbReference>
<dbReference type="Gene3D" id="1.20.1050.10">
    <property type="match status" value="1"/>
</dbReference>
<reference evidence="4 6" key="2">
    <citation type="submission" date="2020-08" db="EMBL/GenBank/DDBJ databases">
        <title>Genomic Encyclopedia of Type Strains, Phase IV (KMG-IV): sequencing the most valuable type-strain genomes for metagenomic binning, comparative biology and taxonomic classification.</title>
        <authorList>
            <person name="Goeker M."/>
        </authorList>
    </citation>
    <scope>NUCLEOTIDE SEQUENCE [LARGE SCALE GENOMIC DNA]</scope>
    <source>
        <strain evidence="4 6">DSM 107085</strain>
    </source>
</reference>
<dbReference type="EMBL" id="JACHET010000001">
    <property type="protein sequence ID" value="MBB6182710.1"/>
    <property type="molecule type" value="Genomic_DNA"/>
</dbReference>
<sequence length="203" mass="22788">MKLYYLPGACSLASHIVLEWIGRPYLAQKMGRDDLKSDAYLALNPAGAVPVLEVDGWALTQNAAILNYLTDAFPEVGLGGDGTPRARAEINRWLGFLNADVHPAFKPLFGSTRYLEDDAVVERTQTHARATLRRLFERADAQLSTHEWLAGPRSVVDPYLFAITRWTHAKEVDLDGLRHLRAWFERMGEDASVRRALEQEGLT</sequence>
<protein>
    <submittedName>
        <fullName evidence="3">Glutathione S-transferase</fullName>
        <ecNumber evidence="4">2.5.1.18</ecNumber>
    </submittedName>
</protein>
<dbReference type="HOGENOM" id="CLU_011226_6_1_6"/>
<gene>
    <name evidence="4" type="ORF">HNQ86_000055</name>
    <name evidence="3" type="ORF">LF63_0110865</name>
</gene>
<dbReference type="PROSITE" id="PS50405">
    <property type="entry name" value="GST_CTER"/>
    <property type="match status" value="1"/>
</dbReference>
<dbReference type="InterPro" id="IPR004045">
    <property type="entry name" value="Glutathione_S-Trfase_N"/>
</dbReference>
<organism evidence="3 5">
    <name type="scientific">Oleiagrimonas soli</name>
    <dbReference type="NCBI Taxonomy" id="1543381"/>
    <lineage>
        <taxon>Bacteria</taxon>
        <taxon>Pseudomonadati</taxon>
        <taxon>Pseudomonadota</taxon>
        <taxon>Gammaproteobacteria</taxon>
        <taxon>Lysobacterales</taxon>
        <taxon>Rhodanobacteraceae</taxon>
        <taxon>Oleiagrimonas</taxon>
    </lineage>
</organism>
<dbReference type="OrthoDB" id="8772754at2"/>
<name>A0A099CU93_9GAMM</name>
<evidence type="ECO:0000313" key="5">
    <source>
        <dbReference type="Proteomes" id="UP000029708"/>
    </source>
</evidence>
<dbReference type="PROSITE" id="PS50404">
    <property type="entry name" value="GST_NTER"/>
    <property type="match status" value="1"/>
</dbReference>
<evidence type="ECO:0000259" key="1">
    <source>
        <dbReference type="PROSITE" id="PS50404"/>
    </source>
</evidence>
<dbReference type="EMBL" id="JROI01000012">
    <property type="protein sequence ID" value="KGI77364.1"/>
    <property type="molecule type" value="Genomic_DNA"/>
</dbReference>
<keyword evidence="5" id="KW-1185">Reference proteome</keyword>
<dbReference type="Proteomes" id="UP000560000">
    <property type="component" value="Unassembled WGS sequence"/>
</dbReference>
<dbReference type="Gene3D" id="3.40.30.10">
    <property type="entry name" value="Glutaredoxin"/>
    <property type="match status" value="1"/>
</dbReference>
<dbReference type="CDD" id="cd03188">
    <property type="entry name" value="GST_C_Beta"/>
    <property type="match status" value="1"/>
</dbReference>
<dbReference type="InterPro" id="IPR036249">
    <property type="entry name" value="Thioredoxin-like_sf"/>
</dbReference>
<dbReference type="SFLD" id="SFLDS00019">
    <property type="entry name" value="Glutathione_Transferase_(cytos"/>
    <property type="match status" value="1"/>
</dbReference>
<feature type="domain" description="GST N-terminal" evidence="1">
    <location>
        <begin position="1"/>
        <end position="77"/>
    </location>
</feature>
<evidence type="ECO:0000313" key="3">
    <source>
        <dbReference type="EMBL" id="KGI77364.1"/>
    </source>
</evidence>
<accession>A0A099CU93</accession>
<dbReference type="InterPro" id="IPR036282">
    <property type="entry name" value="Glutathione-S-Trfase_C_sf"/>
</dbReference>
<dbReference type="Proteomes" id="UP000029708">
    <property type="component" value="Unassembled WGS sequence"/>
</dbReference>
<dbReference type="AlphaFoldDB" id="A0A099CU93"/>
<feature type="domain" description="GST C-terminal" evidence="2">
    <location>
        <begin position="83"/>
        <end position="203"/>
    </location>
</feature>
<evidence type="ECO:0000259" key="2">
    <source>
        <dbReference type="PROSITE" id="PS50405"/>
    </source>
</evidence>
<dbReference type="InterPro" id="IPR004046">
    <property type="entry name" value="GST_C"/>
</dbReference>
<reference evidence="3 5" key="1">
    <citation type="submission" date="2014-09" db="EMBL/GenBank/DDBJ databases">
        <title>Xanthomonadaceae 3.5X direct submission.</title>
        <authorList>
            <person name="Fang T."/>
            <person name="Wang H."/>
        </authorList>
    </citation>
    <scope>NUCLEOTIDE SEQUENCE [LARGE SCALE GENOMIC DNA]</scope>
    <source>
        <strain evidence="3 5">3.5X</strain>
    </source>
</reference>
<dbReference type="InterPro" id="IPR040079">
    <property type="entry name" value="Glutathione_S-Trfase"/>
</dbReference>
<dbReference type="SFLD" id="SFLDG00358">
    <property type="entry name" value="Main_(cytGST)"/>
    <property type="match status" value="1"/>
</dbReference>
<dbReference type="SUPFAM" id="SSF47616">
    <property type="entry name" value="GST C-terminal domain-like"/>
    <property type="match status" value="1"/>
</dbReference>
<keyword evidence="3" id="KW-0808">Transferase</keyword>
<comment type="caution">
    <text evidence="3">The sequence shown here is derived from an EMBL/GenBank/DDBJ whole genome shotgun (WGS) entry which is preliminary data.</text>
</comment>
<dbReference type="RefSeq" id="WP_043101718.1">
    <property type="nucleotide sequence ID" value="NZ_JACHET010000001.1"/>
</dbReference>
<dbReference type="SFLD" id="SFLDG01150">
    <property type="entry name" value="Main.1:_Beta-like"/>
    <property type="match status" value="1"/>
</dbReference>
<dbReference type="STRING" id="1543381.LF63_0110865"/>
<dbReference type="InterPro" id="IPR010987">
    <property type="entry name" value="Glutathione-S-Trfase_C-like"/>
</dbReference>
<proteinExistence type="predicted"/>
<evidence type="ECO:0000313" key="6">
    <source>
        <dbReference type="Proteomes" id="UP000560000"/>
    </source>
</evidence>
<dbReference type="EC" id="2.5.1.18" evidence="4"/>
<dbReference type="PANTHER" id="PTHR44051">
    <property type="entry name" value="GLUTATHIONE S-TRANSFERASE-RELATED"/>
    <property type="match status" value="1"/>
</dbReference>
<dbReference type="Pfam" id="PF13409">
    <property type="entry name" value="GST_N_2"/>
    <property type="match status" value="1"/>
</dbReference>
<dbReference type="PANTHER" id="PTHR44051:SF8">
    <property type="entry name" value="GLUTATHIONE S-TRANSFERASE GSTA"/>
    <property type="match status" value="1"/>
</dbReference>
<evidence type="ECO:0000313" key="4">
    <source>
        <dbReference type="EMBL" id="MBB6182710.1"/>
    </source>
</evidence>
<dbReference type="SUPFAM" id="SSF52833">
    <property type="entry name" value="Thioredoxin-like"/>
    <property type="match status" value="1"/>
</dbReference>